<evidence type="ECO:0000256" key="2">
    <source>
        <dbReference type="ARBA" id="ARBA00022723"/>
    </source>
</evidence>
<organism evidence="5 6">
    <name type="scientific">Rickettsiella grylli</name>
    <dbReference type="NCBI Taxonomy" id="59196"/>
    <lineage>
        <taxon>Bacteria</taxon>
        <taxon>Pseudomonadati</taxon>
        <taxon>Pseudomonadota</taxon>
        <taxon>Gammaproteobacteria</taxon>
        <taxon>Legionellales</taxon>
        <taxon>Coxiellaceae</taxon>
        <taxon>Rickettsiella</taxon>
    </lineage>
</organism>
<keyword evidence="3 5" id="KW-0378">Hydrolase</keyword>
<dbReference type="PROSITE" id="PS01137">
    <property type="entry name" value="TATD_1"/>
    <property type="match status" value="1"/>
</dbReference>
<accession>A8PMJ2</accession>
<evidence type="ECO:0000313" key="6">
    <source>
        <dbReference type="Proteomes" id="UP000054075"/>
    </source>
</evidence>
<dbReference type="GO" id="GO:0005829">
    <property type="term" value="C:cytosol"/>
    <property type="evidence" value="ECO:0007669"/>
    <property type="project" value="TreeGrafter"/>
</dbReference>
<reference evidence="5" key="1">
    <citation type="submission" date="2006-04" db="EMBL/GenBank/DDBJ databases">
        <authorList>
            <person name="Seshadri R."/>
            <person name="Federici B.A."/>
        </authorList>
    </citation>
    <scope>NUCLEOTIDE SEQUENCE [LARGE SCALE GENOMIC DNA]</scope>
</reference>
<dbReference type="CDD" id="cd01310">
    <property type="entry name" value="TatD_DNAse"/>
    <property type="match status" value="1"/>
</dbReference>
<keyword evidence="2 4" id="KW-0479">Metal-binding</keyword>
<dbReference type="AlphaFoldDB" id="A8PMJ2"/>
<evidence type="ECO:0000256" key="3">
    <source>
        <dbReference type="ARBA" id="ARBA00022801"/>
    </source>
</evidence>
<reference evidence="5" key="2">
    <citation type="submission" date="2007-10" db="EMBL/GenBank/DDBJ databases">
        <authorList>
            <person name="Myers G.S."/>
        </authorList>
    </citation>
    <scope>NUCLEOTIDE SEQUENCE [LARGE SCALE GENOMIC DNA]</scope>
</reference>
<feature type="binding site" evidence="4">
    <location>
        <position position="94"/>
    </location>
    <ligand>
        <name>a divalent metal cation</name>
        <dbReference type="ChEBI" id="CHEBI:60240"/>
        <label>1</label>
    </ligand>
</feature>
<dbReference type="Gene3D" id="3.20.20.140">
    <property type="entry name" value="Metal-dependent hydrolases"/>
    <property type="match status" value="1"/>
</dbReference>
<comment type="similarity">
    <text evidence="1">Belongs to the metallo-dependent hydrolases superfamily. TatD-type hydrolase family.</text>
</comment>
<feature type="binding site" evidence="4">
    <location>
        <position position="205"/>
    </location>
    <ligand>
        <name>a divalent metal cation</name>
        <dbReference type="ChEBI" id="CHEBI:60240"/>
        <label>1</label>
    </ligand>
</feature>
<dbReference type="InterPro" id="IPR015991">
    <property type="entry name" value="TatD/YcfH-like"/>
</dbReference>
<dbReference type="EMBL" id="AAQJ02000001">
    <property type="protein sequence ID" value="EDP46466.1"/>
    <property type="molecule type" value="Genomic_DNA"/>
</dbReference>
<dbReference type="InterPro" id="IPR001130">
    <property type="entry name" value="TatD-like"/>
</dbReference>
<dbReference type="PROSITE" id="PS01090">
    <property type="entry name" value="TATD_2"/>
    <property type="match status" value="1"/>
</dbReference>
<dbReference type="Pfam" id="PF01026">
    <property type="entry name" value="TatD_DNase"/>
    <property type="match status" value="1"/>
</dbReference>
<dbReference type="InterPro" id="IPR032466">
    <property type="entry name" value="Metal_Hydrolase"/>
</dbReference>
<feature type="binding site" evidence="4">
    <location>
        <position position="6"/>
    </location>
    <ligand>
        <name>a divalent metal cation</name>
        <dbReference type="ChEBI" id="CHEBI:60240"/>
        <label>1</label>
    </ligand>
</feature>
<dbReference type="NCBIfam" id="TIGR00010">
    <property type="entry name" value="YchF/TatD family DNA exonuclease"/>
    <property type="match status" value="1"/>
</dbReference>
<feature type="binding site" evidence="4">
    <location>
        <position position="155"/>
    </location>
    <ligand>
        <name>a divalent metal cation</name>
        <dbReference type="ChEBI" id="CHEBI:60240"/>
        <label>2</label>
    </ligand>
</feature>
<dbReference type="GO" id="GO:0046872">
    <property type="term" value="F:metal ion binding"/>
    <property type="evidence" value="ECO:0007669"/>
    <property type="project" value="UniProtKB-KW"/>
</dbReference>
<feature type="binding site" evidence="4">
    <location>
        <position position="130"/>
    </location>
    <ligand>
        <name>a divalent metal cation</name>
        <dbReference type="ChEBI" id="CHEBI:60240"/>
        <label>2</label>
    </ligand>
</feature>
<feature type="binding site" evidence="4">
    <location>
        <position position="8"/>
    </location>
    <ligand>
        <name>a divalent metal cation</name>
        <dbReference type="ChEBI" id="CHEBI:60240"/>
        <label>1</label>
    </ligand>
</feature>
<dbReference type="PANTHER" id="PTHR46124:SF2">
    <property type="entry name" value="D-AMINOACYL-TRNA DEACYLASE"/>
    <property type="match status" value="1"/>
</dbReference>
<comment type="caution">
    <text evidence="5">The sequence shown here is derived from an EMBL/GenBank/DDBJ whole genome shotgun (WGS) entry which is preliminary data.</text>
</comment>
<dbReference type="PANTHER" id="PTHR46124">
    <property type="entry name" value="D-AMINOACYL-TRNA DEACYLASE"/>
    <property type="match status" value="1"/>
</dbReference>
<dbReference type="PIRSF" id="PIRSF005902">
    <property type="entry name" value="DNase_TatD"/>
    <property type="match status" value="1"/>
</dbReference>
<name>A8PMJ2_9COXI</name>
<dbReference type="GO" id="GO:0004536">
    <property type="term" value="F:DNA nuclease activity"/>
    <property type="evidence" value="ECO:0007669"/>
    <property type="project" value="InterPro"/>
</dbReference>
<evidence type="ECO:0000256" key="1">
    <source>
        <dbReference type="ARBA" id="ARBA00009275"/>
    </source>
</evidence>
<dbReference type="RefSeq" id="WP_006035443.1">
    <property type="nucleotide sequence ID" value="NZ_AAQJ02000001.1"/>
</dbReference>
<gene>
    <name evidence="5" type="ORF">RICGR_0746</name>
</gene>
<dbReference type="FunFam" id="3.20.20.140:FF:000005">
    <property type="entry name" value="TatD family hydrolase"/>
    <property type="match status" value="1"/>
</dbReference>
<evidence type="ECO:0000313" key="5">
    <source>
        <dbReference type="EMBL" id="EDP46466.1"/>
    </source>
</evidence>
<dbReference type="Proteomes" id="UP000054075">
    <property type="component" value="Unassembled WGS sequence"/>
</dbReference>
<dbReference type="eggNOG" id="COG0084">
    <property type="taxonomic scope" value="Bacteria"/>
</dbReference>
<dbReference type="GO" id="GO:0016788">
    <property type="term" value="F:hydrolase activity, acting on ester bonds"/>
    <property type="evidence" value="ECO:0007669"/>
    <property type="project" value="InterPro"/>
</dbReference>
<keyword evidence="6" id="KW-1185">Reference proteome</keyword>
<protein>
    <submittedName>
        <fullName evidence="5">Hydrolase, TatD family</fullName>
    </submittedName>
</protein>
<sequence length="267" mass="30534">MLVDSHCHLDRLNLDHFNNDLRACLAFARKHDVFHFLCVCIDLTHFPAVLAIAEQFKDVSASVGVHPTESLREEVRLTELIQLAQHPKVVAIGETGLDYYHDTTRKECQQERFRQHIRAAIAVNKPLIVHTRHAREDTLNILREEGAQHVGGVLHCFTEDLSMAESAIKENFYISFSGILTFKNAIELKAIAQRLPLEYLLIETDSPYLTPHPFRSKPNQPAYVRYVAECLAQLRRCSFDKIAEQTTANFFTLFKQAQCGNSFIEDN</sequence>
<proteinExistence type="inferred from homology"/>
<dbReference type="InterPro" id="IPR018228">
    <property type="entry name" value="DNase_TatD-rel_CS"/>
</dbReference>
<dbReference type="STRING" id="59196.RICGR_0746"/>
<dbReference type="SUPFAM" id="SSF51556">
    <property type="entry name" value="Metallo-dependent hydrolases"/>
    <property type="match status" value="1"/>
</dbReference>
<evidence type="ECO:0000256" key="4">
    <source>
        <dbReference type="PIRSR" id="PIRSR005902-1"/>
    </source>
</evidence>
<dbReference type="OrthoDB" id="9810005at2"/>